<dbReference type="Proteomes" id="UP000008672">
    <property type="component" value="Unassembled WGS sequence"/>
</dbReference>
<proteinExistence type="predicted"/>
<sequence length="283" mass="32266">FADMDTDFNLTLEKLQKRKEKPQLPKTVTKLETEDGCKVYLVGTAHFSMNSRIDVAKTIQEVQPDAVVVELCKERSFLLNLDEKTLLQGFKKLSFIALAATMREFGVISGIIMLMVYTMESYLMQGLEIVSGGEMKEAYYQFLKVPLCKFFLGDRPISITIRRAKAAVSFCETLKLVASLLSCIFCTAWFVELIETAKDRAFMEQMFSFLQEHLPGIYNTLIKERDMYLTKFLREVAKPLKLQHSLQTEPLYLPSVVVGVVGIGHVPGIVKNWNKQLEIKELL</sequence>
<reference evidence="1" key="2">
    <citation type="submission" date="2025-08" db="UniProtKB">
        <authorList>
            <consortium name="Ensembl"/>
        </authorList>
    </citation>
    <scope>IDENTIFICATION</scope>
</reference>
<dbReference type="eggNOG" id="KOG2860">
    <property type="taxonomic scope" value="Eukaryota"/>
</dbReference>
<keyword evidence="2" id="KW-1185">Reference proteome</keyword>
<dbReference type="Ensembl" id="ENSLACT00000019550.1">
    <property type="protein sequence ID" value="ENSLACP00000019415.1"/>
    <property type="gene ID" value="ENSLACG00000017078.1"/>
</dbReference>
<dbReference type="CDD" id="cd14726">
    <property type="entry name" value="TraB_PrgY-like"/>
    <property type="match status" value="1"/>
</dbReference>
<dbReference type="InterPro" id="IPR002816">
    <property type="entry name" value="TraB/PrgY/GumN_fam"/>
</dbReference>
<dbReference type="STRING" id="7897.ENSLACP00000019415"/>
<dbReference type="PANTHER" id="PTHR21530:SF7">
    <property type="entry name" value="TRAB DOMAIN-CONTAINING PROTEIN"/>
    <property type="match status" value="1"/>
</dbReference>
<accession>H3BBZ4</accession>
<reference evidence="1" key="3">
    <citation type="submission" date="2025-09" db="UniProtKB">
        <authorList>
            <consortium name="Ensembl"/>
        </authorList>
    </citation>
    <scope>IDENTIFICATION</scope>
</reference>
<reference evidence="2" key="1">
    <citation type="submission" date="2011-08" db="EMBL/GenBank/DDBJ databases">
        <title>The draft genome of Latimeria chalumnae.</title>
        <authorList>
            <person name="Di Palma F."/>
            <person name="Alfoldi J."/>
            <person name="Johnson J."/>
            <person name="Berlin A."/>
            <person name="Gnerre S."/>
            <person name="Jaffe D."/>
            <person name="MacCallum I."/>
            <person name="Young S."/>
            <person name="Walker B.J."/>
            <person name="Lander E."/>
            <person name="Lindblad-Toh K."/>
        </authorList>
    </citation>
    <scope>NUCLEOTIDE SEQUENCE [LARGE SCALE GENOMIC DNA]</scope>
    <source>
        <strain evidence="2">Wild caught</strain>
    </source>
</reference>
<dbReference type="InterPro" id="IPR046345">
    <property type="entry name" value="TraB_PrgY-like"/>
</dbReference>
<dbReference type="HOGENOM" id="CLU_034593_0_0_1"/>
<organism evidence="1 2">
    <name type="scientific">Latimeria chalumnae</name>
    <name type="common">Coelacanth</name>
    <dbReference type="NCBI Taxonomy" id="7897"/>
    <lineage>
        <taxon>Eukaryota</taxon>
        <taxon>Metazoa</taxon>
        <taxon>Chordata</taxon>
        <taxon>Craniata</taxon>
        <taxon>Vertebrata</taxon>
        <taxon>Euteleostomi</taxon>
        <taxon>Coelacanthiformes</taxon>
        <taxon>Coelacanthidae</taxon>
        <taxon>Latimeria</taxon>
    </lineage>
</organism>
<dbReference type="Pfam" id="PF01963">
    <property type="entry name" value="TraB_PrgY_gumN"/>
    <property type="match status" value="1"/>
</dbReference>
<evidence type="ECO:0000313" key="1">
    <source>
        <dbReference type="Ensembl" id="ENSLACP00000019415.1"/>
    </source>
</evidence>
<dbReference type="AlphaFoldDB" id="H3BBZ4"/>
<evidence type="ECO:0008006" key="3">
    <source>
        <dbReference type="Google" id="ProtNLM"/>
    </source>
</evidence>
<dbReference type="InParanoid" id="H3BBZ4"/>
<dbReference type="PANTHER" id="PTHR21530">
    <property type="entry name" value="PHEROMONE SHUTDOWN PROTEIN"/>
    <property type="match status" value="1"/>
</dbReference>
<dbReference type="GeneTree" id="ENSGT00390000009067"/>
<dbReference type="EMBL" id="AFYH01055745">
    <property type="status" value="NOT_ANNOTATED_CDS"/>
    <property type="molecule type" value="Genomic_DNA"/>
</dbReference>
<dbReference type="OMA" id="HEPCRIV"/>
<protein>
    <recommendedName>
        <fullName evidence="3">TraB domain containing</fullName>
    </recommendedName>
</protein>
<name>H3BBZ4_LATCH</name>
<evidence type="ECO:0000313" key="2">
    <source>
        <dbReference type="Proteomes" id="UP000008672"/>
    </source>
</evidence>